<gene>
    <name evidence="1" type="ORF">SAMN06295970_13818</name>
</gene>
<sequence length="178" mass="20613">MSIPQWDSITREERHFTAILFAELRRDARPLWNILRGKFGLDESVTVVDVGFEVCMFRDLIHAGLIERSTDVMRRRKQTFDFVLTLSNQSLVLIEAKAHECFGLDQLDRMEKAKGILLNRPELGIHNVYLAGLCSSDYNPQNVKKGYEDFKLFYWADLTGLYPQISNYLTRADGIYNS</sequence>
<evidence type="ECO:0000313" key="2">
    <source>
        <dbReference type="Proteomes" id="UP001158049"/>
    </source>
</evidence>
<dbReference type="EMBL" id="FXUL01000038">
    <property type="protein sequence ID" value="SMP80749.1"/>
    <property type="molecule type" value="Genomic_DNA"/>
</dbReference>
<accession>A0ABY1QUE6</accession>
<dbReference type="RefSeq" id="WP_283445533.1">
    <property type="nucleotide sequence ID" value="NZ_FXUL01000038.1"/>
</dbReference>
<evidence type="ECO:0000313" key="1">
    <source>
        <dbReference type="EMBL" id="SMP80749.1"/>
    </source>
</evidence>
<keyword evidence="2" id="KW-1185">Reference proteome</keyword>
<evidence type="ECO:0008006" key="3">
    <source>
        <dbReference type="Google" id="ProtNLM"/>
    </source>
</evidence>
<reference evidence="1 2" key="1">
    <citation type="submission" date="2017-05" db="EMBL/GenBank/DDBJ databases">
        <authorList>
            <person name="Varghese N."/>
            <person name="Submissions S."/>
        </authorList>
    </citation>
    <scope>NUCLEOTIDE SEQUENCE [LARGE SCALE GENOMIC DNA]</scope>
    <source>
        <strain evidence="1 2">DSM 26001</strain>
    </source>
</reference>
<name>A0ABY1QUE6_9BURK</name>
<proteinExistence type="predicted"/>
<dbReference type="Proteomes" id="UP001158049">
    <property type="component" value="Unassembled WGS sequence"/>
</dbReference>
<organism evidence="1 2">
    <name type="scientific">Noviherbaspirillum suwonense</name>
    <dbReference type="NCBI Taxonomy" id="1224511"/>
    <lineage>
        <taxon>Bacteria</taxon>
        <taxon>Pseudomonadati</taxon>
        <taxon>Pseudomonadota</taxon>
        <taxon>Betaproteobacteria</taxon>
        <taxon>Burkholderiales</taxon>
        <taxon>Oxalobacteraceae</taxon>
        <taxon>Noviherbaspirillum</taxon>
    </lineage>
</organism>
<protein>
    <recommendedName>
        <fullName evidence="3">DUF4143 domain-containing protein</fullName>
    </recommendedName>
</protein>
<comment type="caution">
    <text evidence="1">The sequence shown here is derived from an EMBL/GenBank/DDBJ whole genome shotgun (WGS) entry which is preliminary data.</text>
</comment>